<feature type="transmembrane region" description="Helical" evidence="6">
    <location>
        <begin position="354"/>
        <end position="373"/>
    </location>
</feature>
<dbReference type="GeneID" id="25278319"/>
<name>A0A072PR79_9EURO</name>
<feature type="transmembrane region" description="Helical" evidence="6">
    <location>
        <begin position="261"/>
        <end position="280"/>
    </location>
</feature>
<dbReference type="PIRSF" id="PIRSF006060">
    <property type="entry name" value="AA_transporter"/>
    <property type="match status" value="1"/>
</dbReference>
<sequence>MAALHLSKQEQEIVDVELSEASAASPNGAKVFDDSVSHVPEKYRGTAADRRDMTVMGKKQVLRRNFSFITMLGFASTCVASWEGILTYLGFVLVNGGTALLFWGFIVCAIGQTLVYASIAEMASMSPTAGGQYHWVSEFAPPRWQKQLSYLSGWLTAIGWQVYLASVCFLVGTIIQGLIVLNDPTYVYERWHGTLLSIAIVFFSIIFNTVLASRLPLIEGMVLILHILGFFAIIIPLWVMAPRSNATDALLTFTNNGGWPTKGLSAMIGLLAPMAVLVGYDCSVHMSEEIKDASVTLPRAIMGSVIVNVTLVFIVVVTVCFTIGDIDSVAASATGYPFIQIIFNATQSYAGTNVMVAIIVVMLSACAVSEVAAASRQIWSFARDAGLPGHSWLSKVSHGWNIPIPAVAVSLTVSALLSLINIGSSVALNAITSLGAIAVLISYYLTISCVVYRRLAGPALPARRWSLGKFGLGINIAALMFLTPLIFFLTWPLGKDVTASTMNWSSVMLVGTLIIAMVYYFVKGRNEYVGPVMHVKRSE</sequence>
<feature type="transmembrane region" description="Helical" evidence="6">
    <location>
        <begin position="66"/>
        <end position="94"/>
    </location>
</feature>
<dbReference type="Proteomes" id="UP000027920">
    <property type="component" value="Unassembled WGS sequence"/>
</dbReference>
<evidence type="ECO:0000256" key="2">
    <source>
        <dbReference type="ARBA" id="ARBA00022448"/>
    </source>
</evidence>
<feature type="transmembrane region" description="Helical" evidence="6">
    <location>
        <begin position="503"/>
        <end position="522"/>
    </location>
</feature>
<dbReference type="OrthoDB" id="3257095at2759"/>
<evidence type="ECO:0000256" key="5">
    <source>
        <dbReference type="ARBA" id="ARBA00023136"/>
    </source>
</evidence>
<feature type="transmembrane region" description="Helical" evidence="6">
    <location>
        <begin position="301"/>
        <end position="324"/>
    </location>
</feature>
<feature type="transmembrane region" description="Helical" evidence="6">
    <location>
        <begin position="223"/>
        <end position="241"/>
    </location>
</feature>
<keyword evidence="8" id="KW-1185">Reference proteome</keyword>
<evidence type="ECO:0000256" key="3">
    <source>
        <dbReference type="ARBA" id="ARBA00022692"/>
    </source>
</evidence>
<dbReference type="STRING" id="1182545.A0A072PR79"/>
<feature type="transmembrane region" description="Helical" evidence="6">
    <location>
        <begin position="400"/>
        <end position="420"/>
    </location>
</feature>
<dbReference type="AlphaFoldDB" id="A0A072PR79"/>
<feature type="transmembrane region" description="Helical" evidence="6">
    <location>
        <begin position="472"/>
        <end position="491"/>
    </location>
</feature>
<feature type="transmembrane region" description="Helical" evidence="6">
    <location>
        <begin position="426"/>
        <end position="452"/>
    </location>
</feature>
<proteinExistence type="predicted"/>
<dbReference type="GO" id="GO:0022857">
    <property type="term" value="F:transmembrane transporter activity"/>
    <property type="evidence" value="ECO:0007669"/>
    <property type="project" value="InterPro"/>
</dbReference>
<accession>A0A072PR79</accession>
<dbReference type="GO" id="GO:0016020">
    <property type="term" value="C:membrane"/>
    <property type="evidence" value="ECO:0007669"/>
    <property type="project" value="UniProtKB-SubCell"/>
</dbReference>
<dbReference type="Gene3D" id="1.20.1740.10">
    <property type="entry name" value="Amino acid/polyamine transporter I"/>
    <property type="match status" value="1"/>
</dbReference>
<organism evidence="7 8">
    <name type="scientific">Exophiala aquamarina CBS 119918</name>
    <dbReference type="NCBI Taxonomy" id="1182545"/>
    <lineage>
        <taxon>Eukaryota</taxon>
        <taxon>Fungi</taxon>
        <taxon>Dikarya</taxon>
        <taxon>Ascomycota</taxon>
        <taxon>Pezizomycotina</taxon>
        <taxon>Eurotiomycetes</taxon>
        <taxon>Chaetothyriomycetidae</taxon>
        <taxon>Chaetothyriales</taxon>
        <taxon>Herpotrichiellaceae</taxon>
        <taxon>Exophiala</taxon>
    </lineage>
</organism>
<gene>
    <name evidence="7" type="ORF">A1O9_03383</name>
</gene>
<keyword evidence="4 6" id="KW-1133">Transmembrane helix</keyword>
<evidence type="ECO:0008006" key="9">
    <source>
        <dbReference type="Google" id="ProtNLM"/>
    </source>
</evidence>
<feature type="transmembrane region" description="Helical" evidence="6">
    <location>
        <begin position="191"/>
        <end position="211"/>
    </location>
</feature>
<comment type="caution">
    <text evidence="7">The sequence shown here is derived from an EMBL/GenBank/DDBJ whole genome shotgun (WGS) entry which is preliminary data.</text>
</comment>
<dbReference type="Pfam" id="PF13520">
    <property type="entry name" value="AA_permease_2"/>
    <property type="match status" value="1"/>
</dbReference>
<keyword evidence="5 6" id="KW-0472">Membrane</keyword>
<dbReference type="InterPro" id="IPR002293">
    <property type="entry name" value="AA/rel_permease1"/>
</dbReference>
<dbReference type="VEuPathDB" id="FungiDB:A1O9_03383"/>
<dbReference type="PANTHER" id="PTHR45649">
    <property type="entry name" value="AMINO-ACID PERMEASE BAT1"/>
    <property type="match status" value="1"/>
</dbReference>
<evidence type="ECO:0000256" key="1">
    <source>
        <dbReference type="ARBA" id="ARBA00004141"/>
    </source>
</evidence>
<evidence type="ECO:0000256" key="6">
    <source>
        <dbReference type="SAM" id="Phobius"/>
    </source>
</evidence>
<reference evidence="7 8" key="1">
    <citation type="submission" date="2013-03" db="EMBL/GenBank/DDBJ databases">
        <title>The Genome Sequence of Exophiala aquamarina CBS 119918.</title>
        <authorList>
            <consortium name="The Broad Institute Genomics Platform"/>
            <person name="Cuomo C."/>
            <person name="de Hoog S."/>
            <person name="Gorbushina A."/>
            <person name="Walker B."/>
            <person name="Young S.K."/>
            <person name="Zeng Q."/>
            <person name="Gargeya S."/>
            <person name="Fitzgerald M."/>
            <person name="Haas B."/>
            <person name="Abouelleil A."/>
            <person name="Allen A.W."/>
            <person name="Alvarado L."/>
            <person name="Arachchi H.M."/>
            <person name="Berlin A.M."/>
            <person name="Chapman S.B."/>
            <person name="Gainer-Dewar J."/>
            <person name="Goldberg J."/>
            <person name="Griggs A."/>
            <person name="Gujja S."/>
            <person name="Hansen M."/>
            <person name="Howarth C."/>
            <person name="Imamovic A."/>
            <person name="Ireland A."/>
            <person name="Larimer J."/>
            <person name="McCowan C."/>
            <person name="Murphy C."/>
            <person name="Pearson M."/>
            <person name="Poon T.W."/>
            <person name="Priest M."/>
            <person name="Roberts A."/>
            <person name="Saif S."/>
            <person name="Shea T."/>
            <person name="Sisk P."/>
            <person name="Sykes S."/>
            <person name="Wortman J."/>
            <person name="Nusbaum C."/>
            <person name="Birren B."/>
        </authorList>
    </citation>
    <scope>NUCLEOTIDE SEQUENCE [LARGE SCALE GENOMIC DNA]</scope>
    <source>
        <strain evidence="7 8">CBS 119918</strain>
    </source>
</reference>
<dbReference type="RefSeq" id="XP_013264403.1">
    <property type="nucleotide sequence ID" value="XM_013408949.1"/>
</dbReference>
<evidence type="ECO:0000313" key="7">
    <source>
        <dbReference type="EMBL" id="KEF61813.1"/>
    </source>
</evidence>
<dbReference type="EMBL" id="AMGV01000002">
    <property type="protein sequence ID" value="KEF61813.1"/>
    <property type="molecule type" value="Genomic_DNA"/>
</dbReference>
<comment type="subcellular location">
    <subcellularLocation>
        <location evidence="1">Membrane</location>
        <topology evidence="1">Multi-pass membrane protein</topology>
    </subcellularLocation>
</comment>
<evidence type="ECO:0000313" key="8">
    <source>
        <dbReference type="Proteomes" id="UP000027920"/>
    </source>
</evidence>
<protein>
    <recommendedName>
        <fullName evidence="9">Amino acid permease</fullName>
    </recommendedName>
</protein>
<feature type="transmembrane region" description="Helical" evidence="6">
    <location>
        <begin position="100"/>
        <end position="119"/>
    </location>
</feature>
<evidence type="ECO:0000256" key="4">
    <source>
        <dbReference type="ARBA" id="ARBA00022989"/>
    </source>
</evidence>
<keyword evidence="2" id="KW-0813">Transport</keyword>
<keyword evidence="3 6" id="KW-0812">Transmembrane</keyword>
<feature type="transmembrane region" description="Helical" evidence="6">
    <location>
        <begin position="153"/>
        <end position="179"/>
    </location>
</feature>
<dbReference type="PANTHER" id="PTHR45649:SF41">
    <property type="entry name" value="TRANSPORTER, PUTATIVE (EUROFUNG)-RELATED"/>
    <property type="match status" value="1"/>
</dbReference>
<dbReference type="HOGENOM" id="CLU_004495_6_1_1"/>